<gene>
    <name evidence="3" type="ORF">ACFSCY_05920</name>
</gene>
<proteinExistence type="predicted"/>
<dbReference type="RefSeq" id="WP_343974656.1">
    <property type="nucleotide sequence ID" value="NZ_BAAAJG010000008.1"/>
</dbReference>
<dbReference type="InterPro" id="IPR025847">
    <property type="entry name" value="MEDS_domain"/>
</dbReference>
<feature type="region of interest" description="Disordered" evidence="1">
    <location>
        <begin position="198"/>
        <end position="221"/>
    </location>
</feature>
<comment type="caution">
    <text evidence="3">The sequence shown here is derived from an EMBL/GenBank/DDBJ whole genome shotgun (WGS) entry which is preliminary data.</text>
</comment>
<organism evidence="3 4">
    <name type="scientific">Pseudonocardia aurantiaca</name>
    <dbReference type="NCBI Taxonomy" id="75290"/>
    <lineage>
        <taxon>Bacteria</taxon>
        <taxon>Bacillati</taxon>
        <taxon>Actinomycetota</taxon>
        <taxon>Actinomycetes</taxon>
        <taxon>Pseudonocardiales</taxon>
        <taxon>Pseudonocardiaceae</taxon>
        <taxon>Pseudonocardia</taxon>
    </lineage>
</organism>
<feature type="domain" description="MEDS" evidence="2">
    <location>
        <begin position="15"/>
        <end position="167"/>
    </location>
</feature>
<reference evidence="4" key="1">
    <citation type="journal article" date="2019" name="Int. J. Syst. Evol. Microbiol.">
        <title>The Global Catalogue of Microorganisms (GCM) 10K type strain sequencing project: providing services to taxonomists for standard genome sequencing and annotation.</title>
        <authorList>
            <consortium name="The Broad Institute Genomics Platform"/>
            <consortium name="The Broad Institute Genome Sequencing Center for Infectious Disease"/>
            <person name="Wu L."/>
            <person name="Ma J."/>
        </authorList>
    </citation>
    <scope>NUCLEOTIDE SEQUENCE [LARGE SCALE GENOMIC DNA]</scope>
    <source>
        <strain evidence="4">JCM 12165</strain>
    </source>
</reference>
<keyword evidence="4" id="KW-1185">Reference proteome</keyword>
<evidence type="ECO:0000313" key="4">
    <source>
        <dbReference type="Proteomes" id="UP001597145"/>
    </source>
</evidence>
<evidence type="ECO:0000259" key="2">
    <source>
        <dbReference type="Pfam" id="PF14417"/>
    </source>
</evidence>
<dbReference type="EMBL" id="JBHUCP010000004">
    <property type="protein sequence ID" value="MFD1528971.1"/>
    <property type="molecule type" value="Genomic_DNA"/>
</dbReference>
<sequence>MERSDPGAMQPLPGDHVCAFYRGPAERDRLISAYVRDGLQSGHACLCVTGHEAGSDVLSALAGTGARRLDGHDSRRAHPSSSGAAEPMVRLIEKWSRDTWEHDDYSFAHVVADMTWALPAGDPPSSDSIACYEASATTWARCYQQSCVCLYDLDRFGSVVLDVIKAHRRVWLHGVVLDNPYVRSDQMAMTAGVDDHAVAGPISAPPHRGLRPRRPPAVPAR</sequence>
<protein>
    <submittedName>
        <fullName evidence="3">MEDS domain-containing protein</fullName>
    </submittedName>
</protein>
<accession>A0ABW4FGV1</accession>
<dbReference type="Proteomes" id="UP001597145">
    <property type="component" value="Unassembled WGS sequence"/>
</dbReference>
<evidence type="ECO:0000256" key="1">
    <source>
        <dbReference type="SAM" id="MobiDB-lite"/>
    </source>
</evidence>
<dbReference type="Pfam" id="PF14417">
    <property type="entry name" value="MEDS"/>
    <property type="match status" value="1"/>
</dbReference>
<evidence type="ECO:0000313" key="3">
    <source>
        <dbReference type="EMBL" id="MFD1528971.1"/>
    </source>
</evidence>
<name>A0ABW4FGV1_9PSEU</name>